<protein>
    <submittedName>
        <fullName evidence="3">Glutaconyl-CoA decarboxylase subunit gamma</fullName>
    </submittedName>
</protein>
<evidence type="ECO:0000259" key="2">
    <source>
        <dbReference type="PROSITE" id="PS50968"/>
    </source>
</evidence>
<dbReference type="CDD" id="cd06850">
    <property type="entry name" value="biotinyl_domain"/>
    <property type="match status" value="1"/>
</dbReference>
<dbReference type="FunFam" id="2.40.50.100:FF:000003">
    <property type="entry name" value="Acetyl-CoA carboxylase biotin carboxyl carrier protein"/>
    <property type="match status" value="1"/>
</dbReference>
<gene>
    <name evidence="3" type="primary">gcdC_19</name>
    <name evidence="3" type="ORF">SDC9_196752</name>
</gene>
<dbReference type="PROSITE" id="PS00188">
    <property type="entry name" value="BIOTIN"/>
    <property type="match status" value="1"/>
</dbReference>
<sequence>MKKYNIKVNGTTYEVEVEEVGVSETPVVSPIVRPAPAAPAPAPALTPAAPKETVAAAPIAAGAQTITAPMPGTVLEVKVAAGQVVKAGDILIILEAMKMENEILAPSDGTIDTVQTTKGASVNASDILVTIK</sequence>
<evidence type="ECO:0000313" key="3">
    <source>
        <dbReference type="EMBL" id="MPN49139.1"/>
    </source>
</evidence>
<evidence type="ECO:0000256" key="1">
    <source>
        <dbReference type="ARBA" id="ARBA00023267"/>
    </source>
</evidence>
<dbReference type="Pfam" id="PF00364">
    <property type="entry name" value="Biotin_lipoyl"/>
    <property type="match status" value="1"/>
</dbReference>
<accession>A0A645IF88</accession>
<dbReference type="InterPro" id="IPR011053">
    <property type="entry name" value="Single_hybrid_motif"/>
</dbReference>
<comment type="caution">
    <text evidence="3">The sequence shown here is derived from an EMBL/GenBank/DDBJ whole genome shotgun (WGS) entry which is preliminary data.</text>
</comment>
<dbReference type="InterPro" id="IPR000089">
    <property type="entry name" value="Biotin_lipoyl"/>
</dbReference>
<dbReference type="Gene3D" id="2.40.50.100">
    <property type="match status" value="1"/>
</dbReference>
<feature type="domain" description="Lipoyl-binding" evidence="2">
    <location>
        <begin position="54"/>
        <end position="132"/>
    </location>
</feature>
<dbReference type="InterPro" id="IPR001882">
    <property type="entry name" value="Biotin_BS"/>
</dbReference>
<proteinExistence type="predicted"/>
<dbReference type="EMBL" id="VSSQ01112127">
    <property type="protein sequence ID" value="MPN49139.1"/>
    <property type="molecule type" value="Genomic_DNA"/>
</dbReference>
<keyword evidence="1" id="KW-0092">Biotin</keyword>
<dbReference type="SUPFAM" id="SSF51230">
    <property type="entry name" value="Single hybrid motif"/>
    <property type="match status" value="1"/>
</dbReference>
<reference evidence="3" key="1">
    <citation type="submission" date="2019-08" db="EMBL/GenBank/DDBJ databases">
        <authorList>
            <person name="Kucharzyk K."/>
            <person name="Murdoch R.W."/>
            <person name="Higgins S."/>
            <person name="Loffler F."/>
        </authorList>
    </citation>
    <scope>NUCLEOTIDE SEQUENCE</scope>
</reference>
<dbReference type="InterPro" id="IPR050709">
    <property type="entry name" value="Biotin_Carboxyl_Carrier/Decarb"/>
</dbReference>
<organism evidence="3">
    <name type="scientific">bioreactor metagenome</name>
    <dbReference type="NCBI Taxonomy" id="1076179"/>
    <lineage>
        <taxon>unclassified sequences</taxon>
        <taxon>metagenomes</taxon>
        <taxon>ecological metagenomes</taxon>
    </lineage>
</organism>
<dbReference type="PANTHER" id="PTHR45266:SF3">
    <property type="entry name" value="OXALOACETATE DECARBOXYLASE ALPHA CHAIN"/>
    <property type="match status" value="1"/>
</dbReference>
<name>A0A645IF88_9ZZZZ</name>
<dbReference type="PROSITE" id="PS50968">
    <property type="entry name" value="BIOTINYL_LIPOYL"/>
    <property type="match status" value="1"/>
</dbReference>
<dbReference type="AlphaFoldDB" id="A0A645IF88"/>
<dbReference type="PANTHER" id="PTHR45266">
    <property type="entry name" value="OXALOACETATE DECARBOXYLASE ALPHA CHAIN"/>
    <property type="match status" value="1"/>
</dbReference>